<evidence type="ECO:0000313" key="1">
    <source>
        <dbReference type="EMBL" id="SOQ37363.1"/>
    </source>
</evidence>
<name>A0A2H1V936_SPOFR</name>
<sequence length="179" mass="19769">MKATIRQLLASFVRRGVEEATVLTPNTTESSLQQIQADLRNAGVYSKDFRCPPSGLREDGSAIVSNDEISCSFSIQSYTLERVASPTDRLTDYSNWGLSRLGSKVIGPPITSLTQRKHSFTSVICETVAVVENDKSVRLLLTKNHPVPTPALSRSPGNTLGCSQLRIQRLLIFSRTQRF</sequence>
<accession>A0A2H1V936</accession>
<reference evidence="1" key="1">
    <citation type="submission" date="2016-07" db="EMBL/GenBank/DDBJ databases">
        <authorList>
            <person name="Bretaudeau A."/>
        </authorList>
    </citation>
    <scope>NUCLEOTIDE SEQUENCE</scope>
    <source>
        <strain evidence="1">Rice</strain>
        <tissue evidence="1">Whole body</tissue>
    </source>
</reference>
<proteinExistence type="predicted"/>
<dbReference type="AlphaFoldDB" id="A0A2H1V936"/>
<organism evidence="1">
    <name type="scientific">Spodoptera frugiperda</name>
    <name type="common">Fall armyworm</name>
    <dbReference type="NCBI Taxonomy" id="7108"/>
    <lineage>
        <taxon>Eukaryota</taxon>
        <taxon>Metazoa</taxon>
        <taxon>Ecdysozoa</taxon>
        <taxon>Arthropoda</taxon>
        <taxon>Hexapoda</taxon>
        <taxon>Insecta</taxon>
        <taxon>Pterygota</taxon>
        <taxon>Neoptera</taxon>
        <taxon>Endopterygota</taxon>
        <taxon>Lepidoptera</taxon>
        <taxon>Glossata</taxon>
        <taxon>Ditrysia</taxon>
        <taxon>Noctuoidea</taxon>
        <taxon>Noctuidae</taxon>
        <taxon>Amphipyrinae</taxon>
        <taxon>Spodoptera</taxon>
    </lineage>
</organism>
<dbReference type="EMBL" id="ODYU01001328">
    <property type="protein sequence ID" value="SOQ37363.1"/>
    <property type="molecule type" value="Genomic_DNA"/>
</dbReference>
<gene>
    <name evidence="1" type="ORF">SFRICE_026974</name>
</gene>
<protein>
    <submittedName>
        <fullName evidence="1">SFRICE_026974</fullName>
    </submittedName>
</protein>